<organism evidence="3 4">
    <name type="scientific">Syphacia muris</name>
    <dbReference type="NCBI Taxonomy" id="451379"/>
    <lineage>
        <taxon>Eukaryota</taxon>
        <taxon>Metazoa</taxon>
        <taxon>Ecdysozoa</taxon>
        <taxon>Nematoda</taxon>
        <taxon>Chromadorea</taxon>
        <taxon>Rhabditida</taxon>
        <taxon>Spirurina</taxon>
        <taxon>Oxyuridomorpha</taxon>
        <taxon>Oxyuroidea</taxon>
        <taxon>Oxyuridae</taxon>
        <taxon>Syphacia</taxon>
    </lineage>
</organism>
<feature type="region of interest" description="Disordered" evidence="1">
    <location>
        <begin position="362"/>
        <end position="424"/>
    </location>
</feature>
<sequence>MSGVDTGRYGFYHSDSQDRRWNVVLYDRVTHYSNGIAYAIDGSWLAKALFLKKRVNGPFIYYANGGLKTASNIGNRKILCGKLMSGNRETRPLGLAYFRYQKSLRKKTTVVKSTPGIIPSSPMRKITTRKFTKAFSRKTTSRRRTVPTRPRTTRTTTSTTTTIATTTPPTTSTTITTTESTYFTVTTYLLTTTSLEATTSYTESNIPITTNVWITTEITQPPSGKETTELAVIDETTSLTEGGVTKNVLSTKTSSIIVYGITDNQPKPWPTIFPKAGAFLFIGVFLSAVFLVLVVGFLYKAVFGYGEDDFFLPATKDKQQNVYDSVSLAERLTPEEMAHLEDVVTRLDRLWEQVSAARQAKGELRKSMGDQEDISDEEDANYSDDESHIYDDNFQDENDFEKYDNDGANNEYDEEEDVFSDGEG</sequence>
<feature type="region of interest" description="Disordered" evidence="1">
    <location>
        <begin position="137"/>
        <end position="172"/>
    </location>
</feature>
<evidence type="ECO:0000256" key="1">
    <source>
        <dbReference type="SAM" id="MobiDB-lite"/>
    </source>
</evidence>
<dbReference type="AlphaFoldDB" id="A0A0N5AN86"/>
<name>A0A0N5AN86_9BILA</name>
<dbReference type="WBParaSite" id="SMUV_0000606601-mRNA-1">
    <property type="protein sequence ID" value="SMUV_0000606601-mRNA-1"/>
    <property type="gene ID" value="SMUV_0000606601"/>
</dbReference>
<evidence type="ECO:0000313" key="3">
    <source>
        <dbReference type="Proteomes" id="UP000046393"/>
    </source>
</evidence>
<keyword evidence="3" id="KW-1185">Reference proteome</keyword>
<feature type="compositionally biased region" description="Low complexity" evidence="1">
    <location>
        <begin position="147"/>
        <end position="172"/>
    </location>
</feature>
<dbReference type="STRING" id="451379.A0A0N5AN86"/>
<keyword evidence="2" id="KW-0812">Transmembrane</keyword>
<dbReference type="Proteomes" id="UP000046393">
    <property type="component" value="Unplaced"/>
</dbReference>
<feature type="transmembrane region" description="Helical" evidence="2">
    <location>
        <begin position="276"/>
        <end position="299"/>
    </location>
</feature>
<feature type="compositionally biased region" description="Acidic residues" evidence="1">
    <location>
        <begin position="370"/>
        <end position="384"/>
    </location>
</feature>
<keyword evidence="2" id="KW-0472">Membrane</keyword>
<evidence type="ECO:0000256" key="2">
    <source>
        <dbReference type="SAM" id="Phobius"/>
    </source>
</evidence>
<feature type="compositionally biased region" description="Acidic residues" evidence="1">
    <location>
        <begin position="411"/>
        <end position="424"/>
    </location>
</feature>
<evidence type="ECO:0000313" key="4">
    <source>
        <dbReference type="WBParaSite" id="SMUV_0000606601-mRNA-1"/>
    </source>
</evidence>
<reference evidence="4" key="1">
    <citation type="submission" date="2017-02" db="UniProtKB">
        <authorList>
            <consortium name="WormBaseParasite"/>
        </authorList>
    </citation>
    <scope>IDENTIFICATION</scope>
</reference>
<accession>A0A0N5AN86</accession>
<feature type="compositionally biased region" description="Basic residues" evidence="1">
    <location>
        <begin position="137"/>
        <end position="146"/>
    </location>
</feature>
<protein>
    <submittedName>
        <fullName evidence="4">LAM_G_DOMAIN domain-containing protein</fullName>
    </submittedName>
</protein>
<proteinExistence type="predicted"/>
<keyword evidence="2" id="KW-1133">Transmembrane helix</keyword>